<gene>
    <name evidence="2" type="ORF">GCM10017581_019230</name>
</gene>
<keyword evidence="1" id="KW-1133">Transmembrane helix</keyword>
<reference evidence="2" key="2">
    <citation type="submission" date="2023-01" db="EMBL/GenBank/DDBJ databases">
        <authorList>
            <person name="Sun Q."/>
            <person name="Evtushenko L."/>
        </authorList>
    </citation>
    <scope>NUCLEOTIDE SEQUENCE</scope>
    <source>
        <strain evidence="2">VKM Ac-1321</strain>
    </source>
</reference>
<proteinExistence type="predicted"/>
<keyword evidence="3" id="KW-1185">Reference proteome</keyword>
<keyword evidence="1" id="KW-0812">Transmembrane</keyword>
<name>A0A9W6KF63_9ACTN</name>
<dbReference type="Proteomes" id="UP001143480">
    <property type="component" value="Unassembled WGS sequence"/>
</dbReference>
<feature type="transmembrane region" description="Helical" evidence="1">
    <location>
        <begin position="144"/>
        <end position="161"/>
    </location>
</feature>
<feature type="transmembrane region" description="Helical" evidence="1">
    <location>
        <begin position="93"/>
        <end position="114"/>
    </location>
</feature>
<feature type="transmembrane region" description="Helical" evidence="1">
    <location>
        <begin position="213"/>
        <end position="236"/>
    </location>
</feature>
<dbReference type="PANTHER" id="PTHR33979">
    <property type="entry name" value="OS02G0221600 PROTEIN"/>
    <property type="match status" value="1"/>
</dbReference>
<dbReference type="InterPro" id="IPR049500">
    <property type="entry name" value="Peptidase_M50B-like"/>
</dbReference>
<feature type="transmembrane region" description="Helical" evidence="1">
    <location>
        <begin position="167"/>
        <end position="186"/>
    </location>
</feature>
<evidence type="ECO:0000313" key="2">
    <source>
        <dbReference type="EMBL" id="GLL00183.1"/>
    </source>
</evidence>
<dbReference type="EMBL" id="BSFP01000007">
    <property type="protein sequence ID" value="GLL00183.1"/>
    <property type="molecule type" value="Genomic_DNA"/>
</dbReference>
<comment type="caution">
    <text evidence="2">The sequence shown here is derived from an EMBL/GenBank/DDBJ whole genome shotgun (WGS) entry which is preliminary data.</text>
</comment>
<evidence type="ECO:0000313" key="3">
    <source>
        <dbReference type="Proteomes" id="UP001143480"/>
    </source>
</evidence>
<feature type="transmembrane region" description="Helical" evidence="1">
    <location>
        <begin position="25"/>
        <end position="43"/>
    </location>
</feature>
<protein>
    <submittedName>
        <fullName evidence="2">Membrane protein</fullName>
    </submittedName>
</protein>
<evidence type="ECO:0000256" key="1">
    <source>
        <dbReference type="SAM" id="Phobius"/>
    </source>
</evidence>
<sequence>MAGSAFVFDVLHDALGRQPSPPREVVIATAVAALLAVLIRPLWKVMRNFITIAHEGGHALAAVLSGRRLSGIRLHSDTSGLTLSRGRPNGPGMVITGLAGYITPSLLGLAAAAILGAGRITILLWLLLVLLVAMLIMIRNFYGVLSVVVAGAIIFAVSWFADAAIQGAFAYAFAWFMLAGGVRAVFELQQSRFRRQAPNSDADQIARLTRVPAIVYVGFFVLVVLGCLAFGVRLMLGPVESLVG</sequence>
<dbReference type="AlphaFoldDB" id="A0A9W6KF63"/>
<organism evidence="2 3">
    <name type="scientific">Dactylosporangium matsuzakiense</name>
    <dbReference type="NCBI Taxonomy" id="53360"/>
    <lineage>
        <taxon>Bacteria</taxon>
        <taxon>Bacillati</taxon>
        <taxon>Actinomycetota</taxon>
        <taxon>Actinomycetes</taxon>
        <taxon>Micromonosporales</taxon>
        <taxon>Micromonosporaceae</taxon>
        <taxon>Dactylosporangium</taxon>
    </lineage>
</organism>
<dbReference type="RefSeq" id="WP_345301209.1">
    <property type="nucleotide sequence ID" value="NZ_BAAAXA010000003.1"/>
</dbReference>
<dbReference type="PANTHER" id="PTHR33979:SF2">
    <property type="entry name" value="PEPTIDASE M50B-LIKE-DOMAIN-CONTAINING PROTEIN"/>
    <property type="match status" value="1"/>
</dbReference>
<keyword evidence="1" id="KW-0472">Membrane</keyword>
<feature type="transmembrane region" description="Helical" evidence="1">
    <location>
        <begin position="120"/>
        <end position="137"/>
    </location>
</feature>
<reference evidence="2" key="1">
    <citation type="journal article" date="2014" name="Int. J. Syst. Evol. Microbiol.">
        <title>Complete genome sequence of Corynebacterium casei LMG S-19264T (=DSM 44701T), isolated from a smear-ripened cheese.</title>
        <authorList>
            <consortium name="US DOE Joint Genome Institute (JGI-PGF)"/>
            <person name="Walter F."/>
            <person name="Albersmeier A."/>
            <person name="Kalinowski J."/>
            <person name="Ruckert C."/>
        </authorList>
    </citation>
    <scope>NUCLEOTIDE SEQUENCE</scope>
    <source>
        <strain evidence="2">VKM Ac-1321</strain>
    </source>
</reference>
<accession>A0A9W6KF63</accession>
<dbReference type="Pfam" id="PF13398">
    <property type="entry name" value="Peptidase_M50B"/>
    <property type="match status" value="1"/>
</dbReference>